<dbReference type="Pfam" id="PF00589">
    <property type="entry name" value="Phage_integrase"/>
    <property type="match status" value="1"/>
</dbReference>
<accession>A0A850DTV2</accession>
<dbReference type="PROSITE" id="PS51898">
    <property type="entry name" value="TYR_RECOMBINASE"/>
    <property type="match status" value="1"/>
</dbReference>
<dbReference type="InterPro" id="IPR013762">
    <property type="entry name" value="Integrase-like_cat_sf"/>
</dbReference>
<dbReference type="Pfam" id="PF14659">
    <property type="entry name" value="Phage_int_SAM_3"/>
    <property type="match status" value="1"/>
</dbReference>
<name>A0A850DTV2_9MICO</name>
<dbReference type="GO" id="GO:0003677">
    <property type="term" value="F:DNA binding"/>
    <property type="evidence" value="ECO:0007669"/>
    <property type="project" value="UniProtKB-UniRule"/>
</dbReference>
<dbReference type="AlphaFoldDB" id="A0A850DTV2"/>
<comment type="caution">
    <text evidence="8">The sequence shown here is derived from an EMBL/GenBank/DDBJ whole genome shotgun (WGS) entry which is preliminary data.</text>
</comment>
<dbReference type="InterPro" id="IPR002104">
    <property type="entry name" value="Integrase_catalytic"/>
</dbReference>
<dbReference type="Gene3D" id="1.10.443.10">
    <property type="entry name" value="Intergrase catalytic core"/>
    <property type="match status" value="1"/>
</dbReference>
<sequence length="442" mass="48667">MTNRTRGKGEGAVYRVPADSALPLEYWTASVELPSRDGKRRRKVVRSKDKATVLKKLRALQRDLERTGDLPTASMTLEAWLKNWFHQIAVERVGPKTATTYHSLIKQHIIPAIGGVRLDKLEPAHVRRLRDAILAKGRAPSTALQAHRILATALRDAEREGRVTRNVTTLVDAPKRGRVSLVTLDAAAGVRILEHAAREDVRLGSRWAAALLTGARQGEALGLEIDRVTDVLDLSWQLQRLTWSHGCALTAGGPARCGSVRGSDCPDRYLRTPSDREHRHLTGGLWLSRPKSAAGWRVLPLVEPLRSIMERRIVTAASEPNPHGLVWTAEPKRDANVETPRPLDGAPIDPRADNEAWHALLSRVGVPDARLHDARHTTADLLWEAGVSEAVIIEILGHSSISMSRRYRSRGNQVLLRDALSKVSALLTADVPPDAPHLAAHA</sequence>
<dbReference type="InterPro" id="IPR010998">
    <property type="entry name" value="Integrase_recombinase_N"/>
</dbReference>
<evidence type="ECO:0000256" key="5">
    <source>
        <dbReference type="PROSITE-ProRule" id="PRU01248"/>
    </source>
</evidence>
<evidence type="ECO:0000313" key="9">
    <source>
        <dbReference type="Proteomes" id="UP000539146"/>
    </source>
</evidence>
<evidence type="ECO:0000313" key="8">
    <source>
        <dbReference type="EMBL" id="NUU27948.1"/>
    </source>
</evidence>
<evidence type="ECO:0000256" key="2">
    <source>
        <dbReference type="ARBA" id="ARBA00022908"/>
    </source>
</evidence>
<dbReference type="PANTHER" id="PTHR30349">
    <property type="entry name" value="PHAGE INTEGRASE-RELATED"/>
    <property type="match status" value="1"/>
</dbReference>
<organism evidence="8 9">
    <name type="scientific">Curtobacterium citreum</name>
    <dbReference type="NCBI Taxonomy" id="2036"/>
    <lineage>
        <taxon>Bacteria</taxon>
        <taxon>Bacillati</taxon>
        <taxon>Actinomycetota</taxon>
        <taxon>Actinomycetes</taxon>
        <taxon>Micrococcales</taxon>
        <taxon>Microbacteriaceae</taxon>
        <taxon>Curtobacterium</taxon>
    </lineage>
</organism>
<evidence type="ECO:0000259" key="7">
    <source>
        <dbReference type="PROSITE" id="PS51900"/>
    </source>
</evidence>
<proteinExistence type="inferred from homology"/>
<feature type="domain" description="Core-binding (CB)" evidence="7">
    <location>
        <begin position="75"/>
        <end position="158"/>
    </location>
</feature>
<dbReference type="GO" id="GO:0015074">
    <property type="term" value="P:DNA integration"/>
    <property type="evidence" value="ECO:0007669"/>
    <property type="project" value="UniProtKB-KW"/>
</dbReference>
<evidence type="ECO:0000256" key="1">
    <source>
        <dbReference type="ARBA" id="ARBA00008857"/>
    </source>
</evidence>
<protein>
    <submittedName>
        <fullName evidence="8">Tyrosine-type recombinase/integrase</fullName>
    </submittedName>
</protein>
<dbReference type="InterPro" id="IPR004107">
    <property type="entry name" value="Integrase_SAM-like_N"/>
</dbReference>
<dbReference type="InterPro" id="IPR011010">
    <property type="entry name" value="DNA_brk_join_enz"/>
</dbReference>
<dbReference type="Gene3D" id="1.10.150.130">
    <property type="match status" value="1"/>
</dbReference>
<dbReference type="EMBL" id="JABMCG010000095">
    <property type="protein sequence ID" value="NUU27948.1"/>
    <property type="molecule type" value="Genomic_DNA"/>
</dbReference>
<feature type="domain" description="Tyr recombinase" evidence="6">
    <location>
        <begin position="179"/>
        <end position="421"/>
    </location>
</feature>
<keyword evidence="4" id="KW-0233">DNA recombination</keyword>
<dbReference type="PROSITE" id="PS51900">
    <property type="entry name" value="CB"/>
    <property type="match status" value="1"/>
</dbReference>
<gene>
    <name evidence="8" type="ORF">HP467_07460</name>
</gene>
<comment type="similarity">
    <text evidence="1">Belongs to the 'phage' integrase family.</text>
</comment>
<dbReference type="RefSeq" id="WP_175325779.1">
    <property type="nucleotide sequence ID" value="NZ_BAAAWP010000001.1"/>
</dbReference>
<evidence type="ECO:0000256" key="4">
    <source>
        <dbReference type="ARBA" id="ARBA00023172"/>
    </source>
</evidence>
<evidence type="ECO:0000256" key="3">
    <source>
        <dbReference type="ARBA" id="ARBA00023125"/>
    </source>
</evidence>
<dbReference type="PANTHER" id="PTHR30349:SF41">
    <property type="entry name" value="INTEGRASE_RECOMBINASE PROTEIN MJ0367-RELATED"/>
    <property type="match status" value="1"/>
</dbReference>
<dbReference type="Proteomes" id="UP000539146">
    <property type="component" value="Unassembled WGS sequence"/>
</dbReference>
<dbReference type="GO" id="GO:0006310">
    <property type="term" value="P:DNA recombination"/>
    <property type="evidence" value="ECO:0007669"/>
    <property type="project" value="UniProtKB-KW"/>
</dbReference>
<reference evidence="8 9" key="1">
    <citation type="submission" date="2020-05" db="EMBL/GenBank/DDBJ databases">
        <title>Genome Sequencing of Type Strains.</title>
        <authorList>
            <person name="Lemaire J.F."/>
            <person name="Inderbitzin P."/>
            <person name="Gregorio O.A."/>
            <person name="Collins S.B."/>
            <person name="Wespe N."/>
            <person name="Knight-Connoni V."/>
        </authorList>
    </citation>
    <scope>NUCLEOTIDE SEQUENCE [LARGE SCALE GENOMIC DNA]</scope>
    <source>
        <strain evidence="8 9">DSM 20512</strain>
    </source>
</reference>
<evidence type="ECO:0000259" key="6">
    <source>
        <dbReference type="PROSITE" id="PS51898"/>
    </source>
</evidence>
<dbReference type="SUPFAM" id="SSF56349">
    <property type="entry name" value="DNA breaking-rejoining enzymes"/>
    <property type="match status" value="1"/>
</dbReference>
<keyword evidence="3 5" id="KW-0238">DNA-binding</keyword>
<dbReference type="InterPro" id="IPR050090">
    <property type="entry name" value="Tyrosine_recombinase_XerCD"/>
</dbReference>
<keyword evidence="2" id="KW-0229">DNA integration</keyword>
<dbReference type="InterPro" id="IPR044068">
    <property type="entry name" value="CB"/>
</dbReference>